<dbReference type="SUPFAM" id="SSF55424">
    <property type="entry name" value="FAD/NAD-linked reductases, dimerisation (C-terminal) domain"/>
    <property type="match status" value="1"/>
</dbReference>
<dbReference type="PANTHER" id="PTHR43014">
    <property type="entry name" value="MERCURIC REDUCTASE"/>
    <property type="match status" value="1"/>
</dbReference>
<keyword evidence="8" id="KW-1185">Reference proteome</keyword>
<comment type="similarity">
    <text evidence="1">Belongs to the class-I pyridine nucleotide-disulfide oxidoreductase family.</text>
</comment>
<dbReference type="InterPro" id="IPR001100">
    <property type="entry name" value="Pyr_nuc-diS_OxRdtase"/>
</dbReference>
<evidence type="ECO:0000259" key="6">
    <source>
        <dbReference type="Pfam" id="PF07992"/>
    </source>
</evidence>
<dbReference type="GO" id="GO:0003955">
    <property type="term" value="F:NAD(P)H dehydrogenase (quinone) activity"/>
    <property type="evidence" value="ECO:0007669"/>
    <property type="project" value="TreeGrafter"/>
</dbReference>
<dbReference type="RefSeq" id="WP_090797920.1">
    <property type="nucleotide sequence ID" value="NZ_BOND01000004.1"/>
</dbReference>
<feature type="binding site" evidence="4">
    <location>
        <begin position="141"/>
        <end position="143"/>
    </location>
    <ligand>
        <name>FAD</name>
        <dbReference type="ChEBI" id="CHEBI:57692"/>
    </ligand>
</feature>
<dbReference type="AlphaFoldDB" id="A0A1H3T163"/>
<keyword evidence="4" id="KW-0547">Nucleotide-binding</keyword>
<keyword evidence="3 4" id="KW-0274">FAD</keyword>
<dbReference type="SUPFAM" id="SSF51905">
    <property type="entry name" value="FAD/NAD(P)-binding domain"/>
    <property type="match status" value="1"/>
</dbReference>
<dbReference type="NCBIfam" id="NF005883">
    <property type="entry name" value="PRK07845.1"/>
    <property type="match status" value="1"/>
</dbReference>
<reference evidence="8" key="1">
    <citation type="submission" date="2016-10" db="EMBL/GenBank/DDBJ databases">
        <authorList>
            <person name="Varghese N."/>
            <person name="Submissions S."/>
        </authorList>
    </citation>
    <scope>NUCLEOTIDE SEQUENCE [LARGE SCALE GENOMIC DNA]</scope>
    <source>
        <strain evidence="8">DSM 44718</strain>
    </source>
</reference>
<organism evidence="7 8">
    <name type="scientific">Asanoa ishikariensis</name>
    <dbReference type="NCBI Taxonomy" id="137265"/>
    <lineage>
        <taxon>Bacteria</taxon>
        <taxon>Bacillati</taxon>
        <taxon>Actinomycetota</taxon>
        <taxon>Actinomycetes</taxon>
        <taxon>Micromonosporales</taxon>
        <taxon>Micromonosporaceae</taxon>
        <taxon>Asanoa</taxon>
    </lineage>
</organism>
<evidence type="ECO:0000259" key="5">
    <source>
        <dbReference type="Pfam" id="PF02852"/>
    </source>
</evidence>
<sequence>MTRLVILGGGLAGYQGALVGAQLGADVTVVEMDAVGGATTLADCVPSRTLLASAEVVSGYRDTEAHGVHSGGLDVTVDAAALHSRVKLLAGAQSADMSTVLHKANVRVVNGRAKIVRGETSHAVVTDDDEQFPADVILVATGSRPRVLPMAEPDGERILTYRDLYDLPELPNHLVVVGAGVSGVELAHAYLAMGVQVTLIANDRILPGIDPDAVRLIEDTLHARGLTIVQGTPMERVVAGEHGARVVLADGTEVDGDRVLVAAGLVANARGLGLSAARVELTASGHIKVDGFAQTTARGIYAAGSCSTAPALANVAAIQGQIAVRHALSAPTTPLRLAHLPRAVQTSPEIAYVGETYADPGFKERSLVVLPLGGNASAKIQQVDEGFIKLICDKREGTVVGGVIVARRASELITSISMAIAARLTVDQVARTFSVFPTLSNGVTEAAQLLMSRR</sequence>
<dbReference type="EMBL" id="FNQB01000003">
    <property type="protein sequence ID" value="SDZ43079.1"/>
    <property type="molecule type" value="Genomic_DNA"/>
</dbReference>
<evidence type="ECO:0000256" key="1">
    <source>
        <dbReference type="ARBA" id="ARBA00007532"/>
    </source>
</evidence>
<evidence type="ECO:0000256" key="3">
    <source>
        <dbReference type="ARBA" id="ARBA00022827"/>
    </source>
</evidence>
<dbReference type="InterPro" id="IPR023753">
    <property type="entry name" value="FAD/NAD-binding_dom"/>
</dbReference>
<dbReference type="Pfam" id="PF07992">
    <property type="entry name" value="Pyr_redox_2"/>
    <property type="match status" value="1"/>
</dbReference>
<dbReference type="GO" id="GO:0050660">
    <property type="term" value="F:flavin adenine dinucleotide binding"/>
    <property type="evidence" value="ECO:0007669"/>
    <property type="project" value="TreeGrafter"/>
</dbReference>
<comment type="cofactor">
    <cofactor evidence="4">
        <name>FAD</name>
        <dbReference type="ChEBI" id="CHEBI:57692"/>
    </cofactor>
    <text evidence="4">Binds 1 FAD per subunit.</text>
</comment>
<dbReference type="PRINTS" id="PR00411">
    <property type="entry name" value="PNDRDTASEI"/>
</dbReference>
<dbReference type="PRINTS" id="PR00368">
    <property type="entry name" value="FADPNR"/>
</dbReference>
<feature type="domain" description="Pyridine nucleotide-disulphide oxidoreductase dimerisation" evidence="5">
    <location>
        <begin position="341"/>
        <end position="447"/>
    </location>
</feature>
<dbReference type="Pfam" id="PF02852">
    <property type="entry name" value="Pyr_redox_dim"/>
    <property type="match status" value="1"/>
</dbReference>
<dbReference type="PIRSF" id="PIRSF000350">
    <property type="entry name" value="Mercury_reductase_MerA"/>
    <property type="match status" value="1"/>
</dbReference>
<dbReference type="InterPro" id="IPR004099">
    <property type="entry name" value="Pyr_nucl-diS_OxRdtase_dimer"/>
</dbReference>
<protein>
    <submittedName>
        <fullName evidence="7">Dihydrolipoamide dehydrogenase</fullName>
    </submittedName>
</protein>
<gene>
    <name evidence="7" type="ORF">SAMN05421684_4948</name>
</gene>
<keyword evidence="2" id="KW-0285">Flavoprotein</keyword>
<evidence type="ECO:0000313" key="7">
    <source>
        <dbReference type="EMBL" id="SDZ43079.1"/>
    </source>
</evidence>
<accession>A0A1H3T163</accession>
<dbReference type="InterPro" id="IPR036188">
    <property type="entry name" value="FAD/NAD-bd_sf"/>
</dbReference>
<dbReference type="PANTHER" id="PTHR43014:SF1">
    <property type="entry name" value="NAD(P)H DEHYDROGENASE (QUINONE)"/>
    <property type="match status" value="1"/>
</dbReference>
<dbReference type="Gene3D" id="3.50.50.60">
    <property type="entry name" value="FAD/NAD(P)-binding domain"/>
    <property type="match status" value="2"/>
</dbReference>
<dbReference type="OrthoDB" id="4678789at2"/>
<name>A0A1H3T163_9ACTN</name>
<feature type="domain" description="FAD/NAD(P)-binding" evidence="6">
    <location>
        <begin position="3"/>
        <end position="320"/>
    </location>
</feature>
<evidence type="ECO:0000313" key="8">
    <source>
        <dbReference type="Proteomes" id="UP000199632"/>
    </source>
</evidence>
<proteinExistence type="inferred from homology"/>
<dbReference type="Gene3D" id="3.30.390.30">
    <property type="match status" value="1"/>
</dbReference>
<dbReference type="Proteomes" id="UP000199632">
    <property type="component" value="Unassembled WGS sequence"/>
</dbReference>
<feature type="binding site" evidence="4">
    <location>
        <position position="264"/>
    </location>
    <ligand>
        <name>NAD(+)</name>
        <dbReference type="ChEBI" id="CHEBI:57540"/>
    </ligand>
</feature>
<evidence type="ECO:0000256" key="4">
    <source>
        <dbReference type="PIRSR" id="PIRSR000350-3"/>
    </source>
</evidence>
<feature type="binding site" evidence="4">
    <location>
        <begin position="178"/>
        <end position="185"/>
    </location>
    <ligand>
        <name>NAD(+)</name>
        <dbReference type="ChEBI" id="CHEBI:57540"/>
    </ligand>
</feature>
<evidence type="ECO:0000256" key="2">
    <source>
        <dbReference type="ARBA" id="ARBA00022630"/>
    </source>
</evidence>
<dbReference type="InterPro" id="IPR016156">
    <property type="entry name" value="FAD/NAD-linked_Rdtase_dimer_sf"/>
</dbReference>
<keyword evidence="4" id="KW-0520">NAD</keyword>
<dbReference type="STRING" id="137265.SAMN05421684_4948"/>